<protein>
    <recommendedName>
        <fullName evidence="3">C1q domain-containing protein</fullName>
    </recommendedName>
</protein>
<dbReference type="Gene3D" id="2.60.120.40">
    <property type="match status" value="1"/>
</dbReference>
<organism evidence="1 2">
    <name type="scientific">Chryseobacterium herbae</name>
    <dbReference type="NCBI Taxonomy" id="2976476"/>
    <lineage>
        <taxon>Bacteria</taxon>
        <taxon>Pseudomonadati</taxon>
        <taxon>Bacteroidota</taxon>
        <taxon>Flavobacteriia</taxon>
        <taxon>Flavobacteriales</taxon>
        <taxon>Weeksellaceae</taxon>
        <taxon>Chryseobacterium group</taxon>
        <taxon>Chryseobacterium</taxon>
    </lineage>
</organism>
<sequence length="255" mass="28092">MKKYLSLFSIITCTLINAQIIIGGSKLSNPYTQLELQNTDGKKVLILPAADNNTSLPQYNTSQTDGYNDDPTMEGMLMYDKKAQLTKVYDGSSWNQAFIPEHTATTWTRARIESASAACLSILCSSNNLPLSIPANDPQFADHLSIRHSADTFRMRQKGIYRINFNTLFRGINVGFTGTKINIAILVNGEQKAYMSANAAFISLDSYAVSADTVLFLDVNNNVNFRISIDNSAFSISSYTFGGTAESNVSFEKIL</sequence>
<dbReference type="EMBL" id="JAOAMU010000003">
    <property type="protein sequence ID" value="MCT2562414.1"/>
    <property type="molecule type" value="Genomic_DNA"/>
</dbReference>
<comment type="caution">
    <text evidence="1">The sequence shown here is derived from an EMBL/GenBank/DDBJ whole genome shotgun (WGS) entry which is preliminary data.</text>
</comment>
<accession>A0ABT2IUC1</accession>
<evidence type="ECO:0000313" key="1">
    <source>
        <dbReference type="EMBL" id="MCT2562414.1"/>
    </source>
</evidence>
<evidence type="ECO:0008006" key="3">
    <source>
        <dbReference type="Google" id="ProtNLM"/>
    </source>
</evidence>
<dbReference type="Proteomes" id="UP001525566">
    <property type="component" value="Unassembled WGS sequence"/>
</dbReference>
<dbReference type="RefSeq" id="WP_259838847.1">
    <property type="nucleotide sequence ID" value="NZ_JAOAMU010000003.1"/>
</dbReference>
<proteinExistence type="predicted"/>
<keyword evidence="2" id="KW-1185">Reference proteome</keyword>
<gene>
    <name evidence="1" type="ORF">N0B48_10970</name>
</gene>
<name>A0ABT2IUC1_9FLAO</name>
<evidence type="ECO:0000313" key="2">
    <source>
        <dbReference type="Proteomes" id="UP001525566"/>
    </source>
</evidence>
<reference evidence="1 2" key="1">
    <citation type="submission" date="2022-09" db="EMBL/GenBank/DDBJ databases">
        <title>Chryseobacterium oleae sp.nov., isolated from the inter-root soil of Pyrola calliantha H. Andr. in Tibet.</title>
        <authorList>
            <person name="Li Z."/>
        </authorList>
    </citation>
    <scope>NUCLEOTIDE SEQUENCE [LARGE SCALE GENOMIC DNA]</scope>
    <source>
        <strain evidence="2">pc1-10</strain>
    </source>
</reference>
<dbReference type="InterPro" id="IPR008983">
    <property type="entry name" value="Tumour_necrosis_fac-like_dom"/>
</dbReference>